<evidence type="ECO:0000313" key="1">
    <source>
        <dbReference type="EMBL" id="TCD27764.1"/>
    </source>
</evidence>
<dbReference type="EMBL" id="SJSO01000005">
    <property type="protein sequence ID" value="TCD27764.1"/>
    <property type="molecule type" value="Genomic_DNA"/>
</dbReference>
<dbReference type="AlphaFoldDB" id="A0A4R0PXU0"/>
<reference evidence="1 2" key="1">
    <citation type="submission" date="2019-02" db="EMBL/GenBank/DDBJ databases">
        <title>Pedobacter sp. RP-3-21 sp. nov., isolated from Arctic soil.</title>
        <authorList>
            <person name="Dahal R.H."/>
        </authorList>
    </citation>
    <scope>NUCLEOTIDE SEQUENCE [LARGE SCALE GENOMIC DNA]</scope>
    <source>
        <strain evidence="1 2">RP-3-21</strain>
    </source>
</reference>
<protein>
    <submittedName>
        <fullName evidence="1">Uncharacterized protein</fullName>
    </submittedName>
</protein>
<proteinExistence type="predicted"/>
<keyword evidence="2" id="KW-1185">Reference proteome</keyword>
<dbReference type="OrthoDB" id="2942906at2"/>
<dbReference type="RefSeq" id="WP_131528773.1">
    <property type="nucleotide sequence ID" value="NZ_SJSO01000005.1"/>
</dbReference>
<sequence length="253" mass="29734">MNEIYKIITTSLTTSAIVLGAAALLKEYLFAYSGEKAKNLAQKEDIEELTDKVQKIISIYVQQNNALEQKISQMYSFQNTHRIEERTAIIEFYESYVHWMYTILEIPIDYYNQSNLHILAEKKKELDEYFLLVNKASAKFILLVKNTDLMDLHTTMIVELINFKGWTDAKLLNLQFDMERWNTITEKFSQLIKNLDKNREEAKLVSEEETGLMERLNSNRISYKMGKVKEFHKCREQAHSFAQKAKDYLTSIN</sequence>
<accession>A0A4R0PXU0</accession>
<dbReference type="Proteomes" id="UP000293925">
    <property type="component" value="Unassembled WGS sequence"/>
</dbReference>
<name>A0A4R0PXU0_9SPHI</name>
<comment type="caution">
    <text evidence="1">The sequence shown here is derived from an EMBL/GenBank/DDBJ whole genome shotgun (WGS) entry which is preliminary data.</text>
</comment>
<gene>
    <name evidence="1" type="ORF">EZ456_07390</name>
</gene>
<organism evidence="1 2">
    <name type="scientific">Pedobacter psychrodurus</name>
    <dbReference type="NCBI Taxonomy" id="2530456"/>
    <lineage>
        <taxon>Bacteria</taxon>
        <taxon>Pseudomonadati</taxon>
        <taxon>Bacteroidota</taxon>
        <taxon>Sphingobacteriia</taxon>
        <taxon>Sphingobacteriales</taxon>
        <taxon>Sphingobacteriaceae</taxon>
        <taxon>Pedobacter</taxon>
    </lineage>
</organism>
<evidence type="ECO:0000313" key="2">
    <source>
        <dbReference type="Proteomes" id="UP000293925"/>
    </source>
</evidence>